<evidence type="ECO:0000256" key="1">
    <source>
        <dbReference type="ARBA" id="ARBA00023002"/>
    </source>
</evidence>
<protein>
    <recommendedName>
        <fullName evidence="8">3-hydroxyacyl-CoA dehydrogenase type-2-like protein</fullName>
    </recommendedName>
</protein>
<accession>A0A814F0F0</accession>
<evidence type="ECO:0000313" key="3">
    <source>
        <dbReference type="EMBL" id="CAF0978454.1"/>
    </source>
</evidence>
<dbReference type="Proteomes" id="UP000663877">
    <property type="component" value="Unassembled WGS sequence"/>
</dbReference>
<evidence type="ECO:0000313" key="5">
    <source>
        <dbReference type="EMBL" id="CAF1075445.1"/>
    </source>
</evidence>
<dbReference type="InterPro" id="IPR036291">
    <property type="entry name" value="NAD(P)-bd_dom_sf"/>
</dbReference>
<evidence type="ECO:0000313" key="6">
    <source>
        <dbReference type="Proteomes" id="UP000663832"/>
    </source>
</evidence>
<reference evidence="3" key="1">
    <citation type="submission" date="2021-02" db="EMBL/GenBank/DDBJ databases">
        <authorList>
            <person name="Nowell W R."/>
        </authorList>
    </citation>
    <scope>NUCLEOTIDE SEQUENCE</scope>
</reference>
<evidence type="ECO:0000313" key="4">
    <source>
        <dbReference type="EMBL" id="CAF1005224.1"/>
    </source>
</evidence>
<dbReference type="GO" id="GO:0005739">
    <property type="term" value="C:mitochondrion"/>
    <property type="evidence" value="ECO:0007669"/>
    <property type="project" value="TreeGrafter"/>
</dbReference>
<evidence type="ECO:0000313" key="7">
    <source>
        <dbReference type="Proteomes" id="UP000663877"/>
    </source>
</evidence>
<dbReference type="PRINTS" id="PR00080">
    <property type="entry name" value="SDRFAMILY"/>
</dbReference>
<dbReference type="SUPFAM" id="SSF51735">
    <property type="entry name" value="NAD(P)-binding Rossmann-fold domains"/>
    <property type="match status" value="1"/>
</dbReference>
<dbReference type="GO" id="GO:0006631">
    <property type="term" value="P:fatty acid metabolic process"/>
    <property type="evidence" value="ECO:0007669"/>
    <property type="project" value="TreeGrafter"/>
</dbReference>
<dbReference type="PANTHER" id="PTHR43658">
    <property type="entry name" value="SHORT-CHAIN DEHYDROGENASE/REDUCTASE"/>
    <property type="match status" value="1"/>
</dbReference>
<dbReference type="AlphaFoldDB" id="A0A814F0F0"/>
<gene>
    <name evidence="3" type="ORF">BJG266_LOCUS14734</name>
    <name evidence="4" type="ORF">QVE165_LOCUS15157</name>
    <name evidence="5" type="ORF">QVE165_LOCUS18926</name>
</gene>
<dbReference type="Proteomes" id="UP000663832">
    <property type="component" value="Unassembled WGS sequence"/>
</dbReference>
<dbReference type="GO" id="GO:0004303">
    <property type="term" value="F:estradiol 17-beta-dehydrogenase [NAD(P)+] activity"/>
    <property type="evidence" value="ECO:0007669"/>
    <property type="project" value="TreeGrafter"/>
</dbReference>
<name>A0A814F0F0_9BILA</name>
<dbReference type="OrthoDB" id="1274115at2759"/>
<keyword evidence="6" id="KW-1185">Reference proteome</keyword>
<dbReference type="Gene3D" id="3.40.50.720">
    <property type="entry name" value="NAD(P)-binding Rossmann-like Domain"/>
    <property type="match status" value="1"/>
</dbReference>
<evidence type="ECO:0008006" key="8">
    <source>
        <dbReference type="Google" id="ProtNLM"/>
    </source>
</evidence>
<keyword evidence="1" id="KW-0560">Oxidoreductase</keyword>
<dbReference type="PANTHER" id="PTHR43658:SF8">
    <property type="entry name" value="17-BETA-HYDROXYSTEROID DEHYDROGENASE 14-RELATED"/>
    <property type="match status" value="1"/>
</dbReference>
<dbReference type="GO" id="GO:0008209">
    <property type="term" value="P:androgen metabolic process"/>
    <property type="evidence" value="ECO:0007669"/>
    <property type="project" value="TreeGrafter"/>
</dbReference>
<dbReference type="EMBL" id="CAJNOI010000063">
    <property type="protein sequence ID" value="CAF0978454.1"/>
    <property type="molecule type" value="Genomic_DNA"/>
</dbReference>
<dbReference type="Pfam" id="PF00106">
    <property type="entry name" value="adh_short"/>
    <property type="match status" value="1"/>
</dbReference>
<evidence type="ECO:0000256" key="2">
    <source>
        <dbReference type="RuleBase" id="RU000363"/>
    </source>
</evidence>
<dbReference type="GO" id="GO:0008210">
    <property type="term" value="P:estrogen metabolic process"/>
    <property type="evidence" value="ECO:0007669"/>
    <property type="project" value="TreeGrafter"/>
</dbReference>
<dbReference type="EMBL" id="CAJNOM010000114">
    <property type="protein sequence ID" value="CAF1075445.1"/>
    <property type="molecule type" value="Genomic_DNA"/>
</dbReference>
<dbReference type="EMBL" id="CAJNOM010000082">
    <property type="protein sequence ID" value="CAF1005224.1"/>
    <property type="molecule type" value="Genomic_DNA"/>
</dbReference>
<dbReference type="InterPro" id="IPR002347">
    <property type="entry name" value="SDR_fam"/>
</dbReference>
<organism evidence="3 7">
    <name type="scientific">Adineta steineri</name>
    <dbReference type="NCBI Taxonomy" id="433720"/>
    <lineage>
        <taxon>Eukaryota</taxon>
        <taxon>Metazoa</taxon>
        <taxon>Spiralia</taxon>
        <taxon>Gnathifera</taxon>
        <taxon>Rotifera</taxon>
        <taxon>Eurotatoria</taxon>
        <taxon>Bdelloidea</taxon>
        <taxon>Adinetida</taxon>
        <taxon>Adinetidae</taxon>
        <taxon>Adineta</taxon>
    </lineage>
</organism>
<sequence>MNGLVALVTGGASGLGLACINRFLKQGISHVHFCDLPTSKGEEIAKSMDSSLVTYHPVDVTNDNEIEQMFNKIQEKNSKLNCLVQCAGIGVAFRCYNINKRSMHSMEEFNRVMNVNVVGTFNVLRRTCHVMADNQPDARGQRGVIINTSSIAAYEGQIGQVAYSATSGALASMTLPLARDLASVGIRVCTILPGVFDQTKMVEPLSDKSKSLLAMMVTFPSQLGLPDDFARLTQNIIENNYLNGENIRLDGAMRMPP</sequence>
<proteinExistence type="inferred from homology"/>
<comment type="caution">
    <text evidence="3">The sequence shown here is derived from an EMBL/GenBank/DDBJ whole genome shotgun (WGS) entry which is preliminary data.</text>
</comment>
<comment type="similarity">
    <text evidence="2">Belongs to the short-chain dehydrogenases/reductases (SDR) family.</text>
</comment>
<dbReference type="PRINTS" id="PR00081">
    <property type="entry name" value="GDHRDH"/>
</dbReference>